<comment type="caution">
    <text evidence="7">The sequence shown here is derived from an EMBL/GenBank/DDBJ whole genome shotgun (WGS) entry which is preliminary data.</text>
</comment>
<feature type="domain" description="ABC-2 type transporter transmembrane" evidence="6">
    <location>
        <begin position="19"/>
        <end position="380"/>
    </location>
</feature>
<feature type="transmembrane region" description="Helical" evidence="5">
    <location>
        <begin position="21"/>
        <end position="40"/>
    </location>
</feature>
<evidence type="ECO:0000259" key="6">
    <source>
        <dbReference type="Pfam" id="PF12698"/>
    </source>
</evidence>
<keyword evidence="2 5" id="KW-0812">Transmembrane</keyword>
<dbReference type="Gene3D" id="3.40.1710.10">
    <property type="entry name" value="abc type-2 transporter like domain"/>
    <property type="match status" value="1"/>
</dbReference>
<dbReference type="PANTHER" id="PTHR43471">
    <property type="entry name" value="ABC TRANSPORTER PERMEASE"/>
    <property type="match status" value="1"/>
</dbReference>
<feature type="transmembrane region" description="Helical" evidence="5">
    <location>
        <begin position="234"/>
        <end position="257"/>
    </location>
</feature>
<protein>
    <submittedName>
        <fullName evidence="7">ABC transporter permease</fullName>
    </submittedName>
</protein>
<proteinExistence type="predicted"/>
<evidence type="ECO:0000256" key="2">
    <source>
        <dbReference type="ARBA" id="ARBA00022692"/>
    </source>
</evidence>
<keyword evidence="3 5" id="KW-1133">Transmembrane helix</keyword>
<feature type="transmembrane region" description="Helical" evidence="5">
    <location>
        <begin position="311"/>
        <end position="328"/>
    </location>
</feature>
<dbReference type="InterPro" id="IPR013525">
    <property type="entry name" value="ABC2_TM"/>
</dbReference>
<dbReference type="PANTHER" id="PTHR43471:SF3">
    <property type="entry name" value="ABC TRANSPORTER PERMEASE PROTEIN NATB"/>
    <property type="match status" value="1"/>
</dbReference>
<accession>A0A7X2MY04</accession>
<comment type="subcellular location">
    <subcellularLocation>
        <location evidence="1">Membrane</location>
        <topology evidence="1">Multi-pass membrane protein</topology>
    </subcellularLocation>
</comment>
<dbReference type="Pfam" id="PF12698">
    <property type="entry name" value="ABC2_membrane_3"/>
    <property type="match status" value="1"/>
</dbReference>
<dbReference type="RefSeq" id="WP_154530595.1">
    <property type="nucleotide sequence ID" value="NZ_JAQXTV010000019.1"/>
</dbReference>
<dbReference type="GO" id="GO:0016020">
    <property type="term" value="C:membrane"/>
    <property type="evidence" value="ECO:0007669"/>
    <property type="project" value="UniProtKB-SubCell"/>
</dbReference>
<evidence type="ECO:0000256" key="1">
    <source>
        <dbReference type="ARBA" id="ARBA00004141"/>
    </source>
</evidence>
<evidence type="ECO:0000256" key="3">
    <source>
        <dbReference type="ARBA" id="ARBA00022989"/>
    </source>
</evidence>
<keyword evidence="4 5" id="KW-0472">Membrane</keyword>
<sequence>MNHFLTILKKELLDLLRDKKTVVMGILLPIILYPIMMIGMDKLAEKSFDVNKKNFSIVVQDDGNSQVRELLKGQKNITIKDEKDAKKALKDGDISLIVEVPKDFDESVKSQKISEVKLIYDDKSQDSAMLNSMIQSVMNEYGQKVAEQRLKDKGIDTSILTPFTTESSDISKTASGKDDAASGIVKGMMMVLPTLVVMLLLMPTIGIAVDLCAGEKERQTMEPLLSTAVNRTSIVWAKIAALAVVAIITLVCTLGAMSVSIKTIGNNAEMTFVNARFILSTGITCLFLVLAFGALQIAISIYARSIKEANSYLSGVSVLSMVLCYVPFMMDAKSIQMVFFNIPVVNTTCLLKELMAGIYRTDHLLIVLAWNVVYTVAAVLFARYMFSKEEVIFRS</sequence>
<feature type="transmembrane region" description="Helical" evidence="5">
    <location>
        <begin position="190"/>
        <end position="213"/>
    </location>
</feature>
<feature type="transmembrane region" description="Helical" evidence="5">
    <location>
        <begin position="277"/>
        <end position="299"/>
    </location>
</feature>
<evidence type="ECO:0000313" key="8">
    <source>
        <dbReference type="Proteomes" id="UP000460287"/>
    </source>
</evidence>
<evidence type="ECO:0000313" key="7">
    <source>
        <dbReference type="EMBL" id="MSR90710.1"/>
    </source>
</evidence>
<dbReference type="EMBL" id="VULX01000004">
    <property type="protein sequence ID" value="MSR90710.1"/>
    <property type="molecule type" value="Genomic_DNA"/>
</dbReference>
<gene>
    <name evidence="7" type="ORF">FYJ33_04570</name>
</gene>
<organism evidence="7 8">
    <name type="scientific">Inconstantimicrobium porci</name>
    <dbReference type="NCBI Taxonomy" id="2652291"/>
    <lineage>
        <taxon>Bacteria</taxon>
        <taxon>Bacillati</taxon>
        <taxon>Bacillota</taxon>
        <taxon>Clostridia</taxon>
        <taxon>Eubacteriales</taxon>
        <taxon>Clostridiaceae</taxon>
        <taxon>Inconstantimicrobium</taxon>
    </lineage>
</organism>
<dbReference type="AlphaFoldDB" id="A0A7X2MY04"/>
<dbReference type="Proteomes" id="UP000460287">
    <property type="component" value="Unassembled WGS sequence"/>
</dbReference>
<evidence type="ECO:0000256" key="4">
    <source>
        <dbReference type="ARBA" id="ARBA00023136"/>
    </source>
</evidence>
<keyword evidence="8" id="KW-1185">Reference proteome</keyword>
<name>A0A7X2MY04_9CLOT</name>
<dbReference type="GO" id="GO:0140359">
    <property type="term" value="F:ABC-type transporter activity"/>
    <property type="evidence" value="ECO:0007669"/>
    <property type="project" value="InterPro"/>
</dbReference>
<feature type="transmembrane region" description="Helical" evidence="5">
    <location>
        <begin position="363"/>
        <end position="386"/>
    </location>
</feature>
<reference evidence="7 8" key="1">
    <citation type="submission" date="2019-08" db="EMBL/GenBank/DDBJ databases">
        <title>In-depth cultivation of the pig gut microbiome towards novel bacterial diversity and tailored functional studies.</title>
        <authorList>
            <person name="Wylensek D."/>
            <person name="Hitch T.C.A."/>
            <person name="Clavel T."/>
        </authorList>
    </citation>
    <scope>NUCLEOTIDE SEQUENCE [LARGE SCALE GENOMIC DNA]</scope>
    <source>
        <strain evidence="7 8">WCA-383-APC-5B</strain>
    </source>
</reference>
<evidence type="ECO:0000256" key="5">
    <source>
        <dbReference type="SAM" id="Phobius"/>
    </source>
</evidence>